<accession>A0AAU7U7F7</accession>
<protein>
    <submittedName>
        <fullName evidence="4">SDR family oxidoreductase</fullName>
        <ecNumber evidence="4">1.-.-.-</ecNumber>
    </submittedName>
</protein>
<proteinExistence type="inferred from homology"/>
<gene>
    <name evidence="4" type="ORF">ABOD76_13885</name>
</gene>
<dbReference type="GO" id="GO:0016491">
    <property type="term" value="F:oxidoreductase activity"/>
    <property type="evidence" value="ECO:0007669"/>
    <property type="project" value="UniProtKB-KW"/>
</dbReference>
<dbReference type="Gene3D" id="3.40.50.720">
    <property type="entry name" value="NAD(P)-binding Rossmann-like Domain"/>
    <property type="match status" value="1"/>
</dbReference>
<dbReference type="PRINTS" id="PR00080">
    <property type="entry name" value="SDRFAMILY"/>
</dbReference>
<dbReference type="PIRSF" id="PIRSF000126">
    <property type="entry name" value="11-beta-HSD1"/>
    <property type="match status" value="1"/>
</dbReference>
<dbReference type="SUPFAM" id="SSF51735">
    <property type="entry name" value="NAD(P)-binding Rossmann-fold domains"/>
    <property type="match status" value="1"/>
</dbReference>
<reference evidence="4" key="1">
    <citation type="submission" date="2024-06" db="EMBL/GenBank/DDBJ databases">
        <title>Draft Genome Sequence of Deinococcus sonorensis Type Strain KR-87, a Biofilm Producing Representative of the Genus Deinococcus.</title>
        <authorList>
            <person name="Boren L.S."/>
            <person name="Grosso R.A."/>
            <person name="Hugenberg-Cox A.N."/>
            <person name="Hill J.T.E."/>
            <person name="Albert C.M."/>
            <person name="Tuohy J.M."/>
        </authorList>
    </citation>
    <scope>NUCLEOTIDE SEQUENCE</scope>
    <source>
        <strain evidence="4">KR-87</strain>
    </source>
</reference>
<dbReference type="EC" id="1.-.-.-" evidence="4"/>
<evidence type="ECO:0000313" key="4">
    <source>
        <dbReference type="EMBL" id="XBV84528.1"/>
    </source>
</evidence>
<dbReference type="PANTHER" id="PTHR44196">
    <property type="entry name" value="DEHYDROGENASE/REDUCTASE SDR FAMILY MEMBER 7B"/>
    <property type="match status" value="1"/>
</dbReference>
<dbReference type="InterPro" id="IPR002347">
    <property type="entry name" value="SDR_fam"/>
</dbReference>
<organism evidence="4">
    <name type="scientific">Deinococcus sonorensis KR-87</name>
    <dbReference type="NCBI Taxonomy" id="694439"/>
    <lineage>
        <taxon>Bacteria</taxon>
        <taxon>Thermotogati</taxon>
        <taxon>Deinococcota</taxon>
        <taxon>Deinococci</taxon>
        <taxon>Deinococcales</taxon>
        <taxon>Deinococcaceae</taxon>
        <taxon>Deinococcus</taxon>
    </lineage>
</organism>
<dbReference type="AlphaFoldDB" id="A0AAU7U7F7"/>
<dbReference type="RefSeq" id="WP_350242565.1">
    <property type="nucleotide sequence ID" value="NZ_CP158299.1"/>
</dbReference>
<evidence type="ECO:0000256" key="3">
    <source>
        <dbReference type="RuleBase" id="RU000363"/>
    </source>
</evidence>
<dbReference type="InterPro" id="IPR036291">
    <property type="entry name" value="NAD(P)-bd_dom_sf"/>
</dbReference>
<evidence type="ECO:0000256" key="2">
    <source>
        <dbReference type="ARBA" id="ARBA00023002"/>
    </source>
</evidence>
<dbReference type="Pfam" id="PF00106">
    <property type="entry name" value="adh_short"/>
    <property type="match status" value="1"/>
</dbReference>
<dbReference type="GO" id="GO:0016020">
    <property type="term" value="C:membrane"/>
    <property type="evidence" value="ECO:0007669"/>
    <property type="project" value="TreeGrafter"/>
</dbReference>
<dbReference type="KEGG" id="dsc:ABOD76_13885"/>
<name>A0AAU7U7F7_9DEIO</name>
<dbReference type="EMBL" id="CP158299">
    <property type="protein sequence ID" value="XBV84528.1"/>
    <property type="molecule type" value="Genomic_DNA"/>
</dbReference>
<sequence length="271" mass="29280">MTQPASDPRPTALITGASGGIGEAMAVQLAARGIHLLLVARSEGRLQTLADRLSVQHGIRADVVALDLSDPQAPARLQQTVEERGLKVDFLINNAGFASYGEFWTLERQHELDMIQLNITALTELTHRFLPGMLERGRGRVLNVASTAAFMPGPLMAVYYASKAYVLSFSEALNEEVRGTGVAVTALCPGPVQTGFQARAQMEASRLLSTPSRNPMLLSAEEVARQGLDAMFRGQAVQVTGAANQLLTVLPRFVPRRVVPGLVRRAQDRQA</sequence>
<dbReference type="PRINTS" id="PR00081">
    <property type="entry name" value="GDHRDH"/>
</dbReference>
<keyword evidence="2 4" id="KW-0560">Oxidoreductase</keyword>
<comment type="similarity">
    <text evidence="1 3">Belongs to the short-chain dehydrogenases/reductases (SDR) family.</text>
</comment>
<evidence type="ECO:0000256" key="1">
    <source>
        <dbReference type="ARBA" id="ARBA00006484"/>
    </source>
</evidence>
<dbReference type="PANTHER" id="PTHR44196:SF2">
    <property type="entry name" value="SHORT-CHAIN DEHYDROGENASE-RELATED"/>
    <property type="match status" value="1"/>
</dbReference>